<name>R1GQ97_9GAMM</name>
<proteinExistence type="inferred from homology"/>
<feature type="transmembrane region" description="Helical" evidence="8">
    <location>
        <begin position="75"/>
        <end position="95"/>
    </location>
</feature>
<feature type="transmembrane region" description="Helical" evidence="8">
    <location>
        <begin position="44"/>
        <end position="63"/>
    </location>
</feature>
<evidence type="ECO:0000256" key="7">
    <source>
        <dbReference type="ARBA" id="ARBA00023136"/>
    </source>
</evidence>
<keyword evidence="7 8" id="KW-0472">Membrane</keyword>
<comment type="subcellular location">
    <subcellularLocation>
        <location evidence="1 8">Cell membrane</location>
        <topology evidence="1 8">Multi-pass membrane protein</topology>
    </subcellularLocation>
</comment>
<keyword evidence="6 8" id="KW-1133">Transmembrane helix</keyword>
<dbReference type="eggNOG" id="COG0395">
    <property type="taxonomic scope" value="Bacteria"/>
</dbReference>
<comment type="caution">
    <text evidence="10">The sequence shown here is derived from an EMBL/GenBank/DDBJ whole genome shotgun (WGS) entry which is preliminary data.</text>
</comment>
<feature type="transmembrane region" description="Helical" evidence="8">
    <location>
        <begin position="209"/>
        <end position="229"/>
    </location>
</feature>
<reference evidence="10 11" key="1">
    <citation type="journal article" date="2014" name="PLoS ONE">
        <title>Grimontia indica AK16(T), sp. nov., Isolated from a Seawater Sample Reports the Presence of Pathogenic Genes Similar to Vibrio Genus.</title>
        <authorList>
            <person name="Singh A."/>
            <person name="Vaidya B."/>
            <person name="Khatri I."/>
            <person name="Srinivas T.N."/>
            <person name="Subramanian S."/>
            <person name="Korpole S."/>
            <person name="Pinnaka A.K."/>
        </authorList>
    </citation>
    <scope>NUCLEOTIDE SEQUENCE [LARGE SCALE GENOMIC DNA]</scope>
    <source>
        <strain evidence="10 11">AK16</strain>
    </source>
</reference>
<protein>
    <submittedName>
        <fullName evidence="10">Inner membrane ABC transporter permease protein YcjP</fullName>
    </submittedName>
</protein>
<dbReference type="SUPFAM" id="SSF161098">
    <property type="entry name" value="MetI-like"/>
    <property type="match status" value="1"/>
</dbReference>
<evidence type="ECO:0000259" key="9">
    <source>
        <dbReference type="PROSITE" id="PS50928"/>
    </source>
</evidence>
<dbReference type="Gene3D" id="1.10.3720.10">
    <property type="entry name" value="MetI-like"/>
    <property type="match status" value="1"/>
</dbReference>
<dbReference type="CDD" id="cd06261">
    <property type="entry name" value="TM_PBP2"/>
    <property type="match status" value="1"/>
</dbReference>
<dbReference type="InterPro" id="IPR000515">
    <property type="entry name" value="MetI-like"/>
</dbReference>
<feature type="domain" description="ABC transmembrane type-1" evidence="9">
    <location>
        <begin position="210"/>
        <end position="400"/>
    </location>
</feature>
<evidence type="ECO:0000256" key="4">
    <source>
        <dbReference type="ARBA" id="ARBA00022475"/>
    </source>
</evidence>
<dbReference type="PANTHER" id="PTHR32243">
    <property type="entry name" value="MALTOSE TRANSPORT SYSTEM PERMEASE-RELATED"/>
    <property type="match status" value="1"/>
</dbReference>
<dbReference type="GO" id="GO:0055085">
    <property type="term" value="P:transmembrane transport"/>
    <property type="evidence" value="ECO:0007669"/>
    <property type="project" value="InterPro"/>
</dbReference>
<dbReference type="GO" id="GO:0005886">
    <property type="term" value="C:plasma membrane"/>
    <property type="evidence" value="ECO:0007669"/>
    <property type="project" value="UniProtKB-SubCell"/>
</dbReference>
<gene>
    <name evidence="10" type="ORF">D515_03041</name>
</gene>
<evidence type="ECO:0000256" key="1">
    <source>
        <dbReference type="ARBA" id="ARBA00004651"/>
    </source>
</evidence>
<evidence type="ECO:0000256" key="5">
    <source>
        <dbReference type="ARBA" id="ARBA00022692"/>
    </source>
</evidence>
<dbReference type="EMBL" id="ANFM02000034">
    <property type="protein sequence ID" value="EOD78259.1"/>
    <property type="molecule type" value="Genomic_DNA"/>
</dbReference>
<feature type="transmembrane region" description="Helical" evidence="8">
    <location>
        <begin position="107"/>
        <end position="126"/>
    </location>
</feature>
<evidence type="ECO:0000256" key="6">
    <source>
        <dbReference type="ARBA" id="ARBA00022989"/>
    </source>
</evidence>
<evidence type="ECO:0000256" key="3">
    <source>
        <dbReference type="ARBA" id="ARBA00022448"/>
    </source>
</evidence>
<dbReference type="RefSeq" id="WP_002540693.1">
    <property type="nucleotide sequence ID" value="NZ_ANFM02000034.1"/>
</dbReference>
<dbReference type="Pfam" id="PF00528">
    <property type="entry name" value="BPD_transp_1"/>
    <property type="match status" value="1"/>
</dbReference>
<keyword evidence="4" id="KW-1003">Cell membrane</keyword>
<dbReference type="AlphaFoldDB" id="R1GQ97"/>
<dbReference type="InterPro" id="IPR050901">
    <property type="entry name" value="BP-dep_ABC_trans_perm"/>
</dbReference>
<dbReference type="InterPro" id="IPR035906">
    <property type="entry name" value="MetI-like_sf"/>
</dbReference>
<feature type="transmembrane region" description="Helical" evidence="8">
    <location>
        <begin position="278"/>
        <end position="301"/>
    </location>
</feature>
<feature type="transmembrane region" description="Helical" evidence="8">
    <location>
        <begin position="147"/>
        <end position="166"/>
    </location>
</feature>
<feature type="transmembrane region" description="Helical" evidence="8">
    <location>
        <begin position="322"/>
        <end position="347"/>
    </location>
</feature>
<feature type="transmembrane region" description="Helical" evidence="8">
    <location>
        <begin position="381"/>
        <end position="400"/>
    </location>
</feature>
<keyword evidence="5 8" id="KW-0812">Transmembrane</keyword>
<evidence type="ECO:0000313" key="10">
    <source>
        <dbReference type="EMBL" id="EOD78259.1"/>
    </source>
</evidence>
<feature type="transmembrane region" description="Helical" evidence="8">
    <location>
        <begin position="250"/>
        <end position="272"/>
    </location>
</feature>
<dbReference type="PANTHER" id="PTHR32243:SF18">
    <property type="entry name" value="INNER MEMBRANE ABC TRANSPORTER PERMEASE PROTEIN YCJP"/>
    <property type="match status" value="1"/>
</dbReference>
<dbReference type="PROSITE" id="PS50928">
    <property type="entry name" value="ABC_TM1"/>
    <property type="match status" value="1"/>
</dbReference>
<evidence type="ECO:0000256" key="2">
    <source>
        <dbReference type="ARBA" id="ARBA00009047"/>
    </source>
</evidence>
<feature type="transmembrane region" description="Helical" evidence="8">
    <location>
        <begin position="15"/>
        <end position="38"/>
    </location>
</feature>
<keyword evidence="3 8" id="KW-0813">Transport</keyword>
<organism evidence="10 11">
    <name type="scientific">Grimontia indica</name>
    <dbReference type="NCBI Taxonomy" id="1056512"/>
    <lineage>
        <taxon>Bacteria</taxon>
        <taxon>Pseudomonadati</taxon>
        <taxon>Pseudomonadota</taxon>
        <taxon>Gammaproteobacteria</taxon>
        <taxon>Vibrionales</taxon>
        <taxon>Vibrionaceae</taxon>
        <taxon>Grimontia</taxon>
    </lineage>
</organism>
<sequence>MMTASEKCWYRQADFVAAAIGAGWGISAAITVTVALALMTGAGVAPYVWISLLAGAVCAVYVLRMQHRLEGTSLVVSATTVYLLIFMVLTLGTPFTISLAEHTSSQAVAFVVMALFTVWPLSRMLVETPEGWLDRHEFESAIINFMYWFGYLFFIIIVAVPFYVMVMTSLKSQQALLANPLDFSLDLDKGLGLFRSYVELFEQFNFGEYLLTSFSVSVATVIVTLLFSVPGAYAVARLRFRGQAAMSRSILLIYMVPMIVLALPIYIGFSMLGLRNSLFGILLIYPVTTIPVALYMLQGYFRGLPAEVEEAGLMDGLSRLKVILKITLPLSLPAMASVSLYVFMIAWNEFLLAFMLLDDPSKFTLTRGVAMLNSSEIPRQHLMAGAVIATVPIMMIFLGLERFMVKGLTAGSVK</sequence>
<comment type="similarity">
    <text evidence="2">Belongs to the binding-protein-dependent transport system permease family. MalFG subfamily.</text>
</comment>
<accession>R1GQ97</accession>
<evidence type="ECO:0000256" key="8">
    <source>
        <dbReference type="RuleBase" id="RU363032"/>
    </source>
</evidence>
<keyword evidence="11" id="KW-1185">Reference proteome</keyword>
<evidence type="ECO:0000313" key="11">
    <source>
        <dbReference type="Proteomes" id="UP000011223"/>
    </source>
</evidence>
<dbReference type="Proteomes" id="UP000011223">
    <property type="component" value="Unassembled WGS sequence"/>
</dbReference>